<gene>
    <name evidence="2" type="ORF">AVDCRST_MAG20-1120</name>
</gene>
<accession>A0A6J4HQP5</accession>
<proteinExistence type="predicted"/>
<dbReference type="AlphaFoldDB" id="A0A6J4HQP5"/>
<feature type="compositionally biased region" description="Basic residues" evidence="1">
    <location>
        <begin position="27"/>
        <end position="43"/>
    </location>
</feature>
<reference evidence="2" key="1">
    <citation type="submission" date="2020-02" db="EMBL/GenBank/DDBJ databases">
        <authorList>
            <person name="Meier V. D."/>
        </authorList>
    </citation>
    <scope>NUCLEOTIDE SEQUENCE</scope>
    <source>
        <strain evidence="2">AVDCRST_MAG20</strain>
    </source>
</reference>
<protein>
    <submittedName>
        <fullName evidence="2">Uncharacterized protein</fullName>
    </submittedName>
</protein>
<evidence type="ECO:0000256" key="1">
    <source>
        <dbReference type="SAM" id="MobiDB-lite"/>
    </source>
</evidence>
<feature type="non-terminal residue" evidence="2">
    <location>
        <position position="1"/>
    </location>
</feature>
<feature type="region of interest" description="Disordered" evidence="1">
    <location>
        <begin position="1"/>
        <end position="50"/>
    </location>
</feature>
<sequence>EPGGRRAPPAWPRTGRERCSRSEHHDRARHRAGRPHRHLRRRPLAPGRWV</sequence>
<evidence type="ECO:0000313" key="2">
    <source>
        <dbReference type="EMBL" id="CAA9230665.1"/>
    </source>
</evidence>
<name>A0A6J4HQP5_9ACTN</name>
<organism evidence="2">
    <name type="scientific">uncultured Acidimicrobiales bacterium</name>
    <dbReference type="NCBI Taxonomy" id="310071"/>
    <lineage>
        <taxon>Bacteria</taxon>
        <taxon>Bacillati</taxon>
        <taxon>Actinomycetota</taxon>
        <taxon>Acidimicrobiia</taxon>
        <taxon>Acidimicrobiales</taxon>
        <taxon>environmental samples</taxon>
    </lineage>
</organism>
<dbReference type="EMBL" id="CADCSY010000049">
    <property type="protein sequence ID" value="CAA9230665.1"/>
    <property type="molecule type" value="Genomic_DNA"/>
</dbReference>
<feature type="compositionally biased region" description="Basic and acidic residues" evidence="1">
    <location>
        <begin position="14"/>
        <end position="26"/>
    </location>
</feature>
<feature type="non-terminal residue" evidence="2">
    <location>
        <position position="50"/>
    </location>
</feature>